<feature type="domain" description="MOSC" evidence="1">
    <location>
        <begin position="34"/>
        <end position="183"/>
    </location>
</feature>
<comment type="caution">
    <text evidence="2">The sequence shown here is derived from an EMBL/GenBank/DDBJ whole genome shotgun (WGS) entry which is preliminary data.</text>
</comment>
<evidence type="ECO:0000259" key="1">
    <source>
        <dbReference type="PROSITE" id="PS51340"/>
    </source>
</evidence>
<protein>
    <submittedName>
        <fullName evidence="2">MOSC domain-containing protein</fullName>
    </submittedName>
</protein>
<dbReference type="EMBL" id="JACTAG010000001">
    <property type="protein sequence ID" value="MBD3663859.1"/>
    <property type="molecule type" value="Genomic_DNA"/>
</dbReference>
<dbReference type="SUPFAM" id="SSF50800">
    <property type="entry name" value="PK beta-barrel domain-like"/>
    <property type="match status" value="1"/>
</dbReference>
<name>A0A927D2L3_9RHOB</name>
<dbReference type="Gene3D" id="2.40.33.20">
    <property type="entry name" value="PK beta-barrel domain-like"/>
    <property type="match status" value="1"/>
</dbReference>
<accession>A0A927D2L3</accession>
<dbReference type="PANTHER" id="PTHR36930">
    <property type="entry name" value="METAL-SULFUR CLUSTER BIOSYNTHESIS PROTEINS YUAD-RELATED"/>
    <property type="match status" value="1"/>
</dbReference>
<dbReference type="Proteomes" id="UP000635142">
    <property type="component" value="Unassembled WGS sequence"/>
</dbReference>
<dbReference type="Pfam" id="PF03473">
    <property type="entry name" value="MOSC"/>
    <property type="match status" value="1"/>
</dbReference>
<sequence>MAEHRKTDFIAKITWIGRVPKDPSGIRSEAMDVLPLTYAGVPGEQHEGLTRASCVRVKDRHPTGTDIRNTRQLSILSAEEMAEIAAEIGLDALEPEQLGASLVIEGIPDFTYVPPASRLQADDGTTIVVDVENGPCNWPAREIEKDAKGHGKAFKAAARGKRGVTAWVEREGTLKVGDTLKLFIPDQPAWPHG</sequence>
<evidence type="ECO:0000313" key="2">
    <source>
        <dbReference type="EMBL" id="MBD3663859.1"/>
    </source>
</evidence>
<dbReference type="GO" id="GO:0030151">
    <property type="term" value="F:molybdenum ion binding"/>
    <property type="evidence" value="ECO:0007669"/>
    <property type="project" value="InterPro"/>
</dbReference>
<dbReference type="GO" id="GO:0003824">
    <property type="term" value="F:catalytic activity"/>
    <property type="evidence" value="ECO:0007669"/>
    <property type="project" value="InterPro"/>
</dbReference>
<dbReference type="AlphaFoldDB" id="A0A927D2L3"/>
<evidence type="ECO:0000313" key="3">
    <source>
        <dbReference type="Proteomes" id="UP000635142"/>
    </source>
</evidence>
<gene>
    <name evidence="2" type="ORF">H9Q16_08000</name>
</gene>
<dbReference type="InterPro" id="IPR005302">
    <property type="entry name" value="MoCF_Sase_C"/>
</dbReference>
<keyword evidence="3" id="KW-1185">Reference proteome</keyword>
<organism evidence="2 3">
    <name type="scientific">Sulfitobacter aestuariivivens</name>
    <dbReference type="NCBI Taxonomy" id="2766981"/>
    <lineage>
        <taxon>Bacteria</taxon>
        <taxon>Pseudomonadati</taxon>
        <taxon>Pseudomonadota</taxon>
        <taxon>Alphaproteobacteria</taxon>
        <taxon>Rhodobacterales</taxon>
        <taxon>Roseobacteraceae</taxon>
        <taxon>Sulfitobacter</taxon>
    </lineage>
</organism>
<dbReference type="RefSeq" id="WP_191074790.1">
    <property type="nucleotide sequence ID" value="NZ_JACTAG010000001.1"/>
</dbReference>
<proteinExistence type="predicted"/>
<dbReference type="PANTHER" id="PTHR36930:SF1">
    <property type="entry name" value="MOSC DOMAIN-CONTAINING PROTEIN"/>
    <property type="match status" value="1"/>
</dbReference>
<reference evidence="2" key="1">
    <citation type="submission" date="2020-08" db="EMBL/GenBank/DDBJ databases">
        <title>Sulfitobacter aestuariivivens sp. nov., isolated from a tidal flat.</title>
        <authorList>
            <person name="Park S."/>
            <person name="Yoon J.-H."/>
        </authorList>
    </citation>
    <scope>NUCLEOTIDE SEQUENCE</scope>
    <source>
        <strain evidence="2">TSTF-M16</strain>
    </source>
</reference>
<dbReference type="InterPro" id="IPR052716">
    <property type="entry name" value="MOSC_domain"/>
</dbReference>
<dbReference type="GO" id="GO:0030170">
    <property type="term" value="F:pyridoxal phosphate binding"/>
    <property type="evidence" value="ECO:0007669"/>
    <property type="project" value="InterPro"/>
</dbReference>
<dbReference type="PROSITE" id="PS51340">
    <property type="entry name" value="MOSC"/>
    <property type="match status" value="1"/>
</dbReference>
<dbReference type="InterPro" id="IPR011037">
    <property type="entry name" value="Pyrv_Knase-like_insert_dom_sf"/>
</dbReference>